<comment type="caution">
    <text evidence="1">The sequence shown here is derived from an EMBL/GenBank/DDBJ whole genome shotgun (WGS) entry which is preliminary data.</text>
</comment>
<name>A0A8S4QM60_9NEOP</name>
<evidence type="ECO:0000313" key="1">
    <source>
        <dbReference type="EMBL" id="CAH2210651.1"/>
    </source>
</evidence>
<organism evidence="1 2">
    <name type="scientific">Pararge aegeria aegeria</name>
    <dbReference type="NCBI Taxonomy" id="348720"/>
    <lineage>
        <taxon>Eukaryota</taxon>
        <taxon>Metazoa</taxon>
        <taxon>Ecdysozoa</taxon>
        <taxon>Arthropoda</taxon>
        <taxon>Hexapoda</taxon>
        <taxon>Insecta</taxon>
        <taxon>Pterygota</taxon>
        <taxon>Neoptera</taxon>
        <taxon>Endopterygota</taxon>
        <taxon>Lepidoptera</taxon>
        <taxon>Glossata</taxon>
        <taxon>Ditrysia</taxon>
        <taxon>Papilionoidea</taxon>
        <taxon>Nymphalidae</taxon>
        <taxon>Satyrinae</taxon>
        <taxon>Satyrini</taxon>
        <taxon>Parargina</taxon>
        <taxon>Pararge</taxon>
    </lineage>
</organism>
<gene>
    <name evidence="1" type="primary">jg12115</name>
    <name evidence="1" type="ORF">PAEG_LOCUS2541</name>
</gene>
<dbReference type="Proteomes" id="UP000838756">
    <property type="component" value="Unassembled WGS sequence"/>
</dbReference>
<reference evidence="1" key="1">
    <citation type="submission" date="2022-03" db="EMBL/GenBank/DDBJ databases">
        <authorList>
            <person name="Lindestad O."/>
        </authorList>
    </citation>
    <scope>NUCLEOTIDE SEQUENCE</scope>
</reference>
<dbReference type="EMBL" id="CAKXAJ010007934">
    <property type="protein sequence ID" value="CAH2210651.1"/>
    <property type="molecule type" value="Genomic_DNA"/>
</dbReference>
<dbReference type="AlphaFoldDB" id="A0A8S4QM60"/>
<evidence type="ECO:0000313" key="2">
    <source>
        <dbReference type="Proteomes" id="UP000838756"/>
    </source>
</evidence>
<sequence length="93" mass="10577">MSGPHSSENGWTLEFKVLEWRPRIGKLCSGSPRKSGQMTSNELQISAGHKLHKTRFPPVFKQFNGLCNAMYESTRQGIHPAYPYPMFGLLLRI</sequence>
<accession>A0A8S4QM60</accession>
<protein>
    <submittedName>
        <fullName evidence="1">Jg12115 protein</fullName>
    </submittedName>
</protein>
<proteinExistence type="predicted"/>
<keyword evidence="2" id="KW-1185">Reference proteome</keyword>